<organism evidence="4">
    <name type="scientific">Nippostrongylus brasiliensis</name>
    <name type="common">Rat hookworm</name>
    <dbReference type="NCBI Taxonomy" id="27835"/>
    <lineage>
        <taxon>Eukaryota</taxon>
        <taxon>Metazoa</taxon>
        <taxon>Ecdysozoa</taxon>
        <taxon>Nematoda</taxon>
        <taxon>Chromadorea</taxon>
        <taxon>Rhabditida</taxon>
        <taxon>Rhabditina</taxon>
        <taxon>Rhabditomorpha</taxon>
        <taxon>Strongyloidea</taxon>
        <taxon>Heligmosomidae</taxon>
        <taxon>Nippostrongylus</taxon>
    </lineage>
</organism>
<evidence type="ECO:0000256" key="1">
    <source>
        <dbReference type="SAM" id="Phobius"/>
    </source>
</evidence>
<evidence type="ECO:0000313" key="4">
    <source>
        <dbReference type="WBParaSite" id="NBR_0001804601-mRNA-1"/>
    </source>
</evidence>
<protein>
    <submittedName>
        <fullName evidence="2 4">Uncharacterized protein</fullName>
    </submittedName>
</protein>
<proteinExistence type="predicted"/>
<sequence>MPFNIGSFMGRDGGILEIVSLKRSTISCRISAERIGFDIGMDYTDDLISLLCCLITIILHSLIGATTMFTREC</sequence>
<keyword evidence="1" id="KW-0812">Transmembrane</keyword>
<dbReference type="Proteomes" id="UP000271162">
    <property type="component" value="Unassembled WGS sequence"/>
</dbReference>
<reference evidence="2 3" key="2">
    <citation type="submission" date="2018-11" db="EMBL/GenBank/DDBJ databases">
        <authorList>
            <consortium name="Pathogen Informatics"/>
        </authorList>
    </citation>
    <scope>NUCLEOTIDE SEQUENCE [LARGE SCALE GENOMIC DNA]</scope>
</reference>
<dbReference type="WBParaSite" id="NBR_0001804601-mRNA-1">
    <property type="protein sequence ID" value="NBR_0001804601-mRNA-1"/>
    <property type="gene ID" value="NBR_0001804601"/>
</dbReference>
<keyword evidence="1" id="KW-0472">Membrane</keyword>
<name>A0A0N4YLP7_NIPBR</name>
<reference evidence="4" key="1">
    <citation type="submission" date="2017-02" db="UniProtKB">
        <authorList>
            <consortium name="WormBaseParasite"/>
        </authorList>
    </citation>
    <scope>IDENTIFICATION</scope>
</reference>
<keyword evidence="3" id="KW-1185">Reference proteome</keyword>
<dbReference type="AlphaFoldDB" id="A0A0N4YLP7"/>
<evidence type="ECO:0000313" key="2">
    <source>
        <dbReference type="EMBL" id="VDL81768.1"/>
    </source>
</evidence>
<accession>A0A0N4YLP7</accession>
<dbReference type="EMBL" id="UYSL01023145">
    <property type="protein sequence ID" value="VDL81768.1"/>
    <property type="molecule type" value="Genomic_DNA"/>
</dbReference>
<evidence type="ECO:0000313" key="3">
    <source>
        <dbReference type="Proteomes" id="UP000271162"/>
    </source>
</evidence>
<keyword evidence="1" id="KW-1133">Transmembrane helix</keyword>
<feature type="transmembrane region" description="Helical" evidence="1">
    <location>
        <begin position="47"/>
        <end position="69"/>
    </location>
</feature>
<gene>
    <name evidence="2" type="ORF">NBR_LOCUS18047</name>
</gene>